<dbReference type="InterPro" id="IPR013538">
    <property type="entry name" value="ASHA1/2-like_C"/>
</dbReference>
<accession>A0A150U0X6</accession>
<reference evidence="3 4" key="1">
    <citation type="submission" date="2014-02" db="EMBL/GenBank/DDBJ databases">
        <title>The small core and large imbalanced accessory genome model reveals a collaborative survival strategy of Sorangium cellulosum strains in nature.</title>
        <authorList>
            <person name="Han K."/>
            <person name="Peng R."/>
            <person name="Blom J."/>
            <person name="Li Y.-Z."/>
        </authorList>
    </citation>
    <scope>NUCLEOTIDE SEQUENCE [LARGE SCALE GENOMIC DNA]</scope>
    <source>
        <strain evidence="3 4">So0007-03</strain>
    </source>
</reference>
<evidence type="ECO:0000313" key="4">
    <source>
        <dbReference type="Proteomes" id="UP000075502"/>
    </source>
</evidence>
<evidence type="ECO:0000256" key="1">
    <source>
        <dbReference type="ARBA" id="ARBA00006817"/>
    </source>
</evidence>
<gene>
    <name evidence="3" type="ORF">BE21_11095</name>
</gene>
<dbReference type="EMBL" id="JEME01000296">
    <property type="protein sequence ID" value="KYG10601.1"/>
    <property type="molecule type" value="Genomic_DNA"/>
</dbReference>
<dbReference type="Proteomes" id="UP000075502">
    <property type="component" value="Unassembled WGS sequence"/>
</dbReference>
<sequence length="273" mass="29693">MPIKSDAERRWVELELIVPGTPEQVWRAIATGPGISAWFAPTTADERVGGEIEFTFGEGAASSGTITAWEPPSRLQYEERGWSEGAPPLATEFVVSGRSGGECLVRLVHSLFTSKDAWDDEIEGFESGWPGFFRVLRLYLRHFADQRAAAARAMSAYPGAHAEAWKQLATALGVSGPNLGERRSAPAGAPPLVGTVEHVEQSDTTCEVLLRLEQPAPGVALLGSYPWEDKARVAVSLFFYGDRAAETAAELEPRWRAWLEARFPANAAQKANA</sequence>
<dbReference type="CDD" id="cd07814">
    <property type="entry name" value="SRPBCC_CalC_Aha1-like"/>
    <property type="match status" value="1"/>
</dbReference>
<feature type="domain" description="Activator of Hsp90 ATPase homologue 1/2-like C-terminal" evidence="2">
    <location>
        <begin position="21"/>
        <end position="140"/>
    </location>
</feature>
<name>A0A150U0X6_SORCE</name>
<dbReference type="Gene3D" id="3.30.530.20">
    <property type="match status" value="1"/>
</dbReference>
<protein>
    <submittedName>
        <fullName evidence="3">ATPase</fullName>
    </submittedName>
</protein>
<evidence type="ECO:0000259" key="2">
    <source>
        <dbReference type="Pfam" id="PF08327"/>
    </source>
</evidence>
<dbReference type="Pfam" id="PF08327">
    <property type="entry name" value="AHSA1"/>
    <property type="match status" value="1"/>
</dbReference>
<organism evidence="3 4">
    <name type="scientific">Sorangium cellulosum</name>
    <name type="common">Polyangium cellulosum</name>
    <dbReference type="NCBI Taxonomy" id="56"/>
    <lineage>
        <taxon>Bacteria</taxon>
        <taxon>Pseudomonadati</taxon>
        <taxon>Myxococcota</taxon>
        <taxon>Polyangia</taxon>
        <taxon>Polyangiales</taxon>
        <taxon>Polyangiaceae</taxon>
        <taxon>Sorangium</taxon>
    </lineage>
</organism>
<proteinExistence type="inferred from homology"/>
<dbReference type="AlphaFoldDB" id="A0A150U0X6"/>
<dbReference type="SUPFAM" id="SSF55961">
    <property type="entry name" value="Bet v1-like"/>
    <property type="match status" value="1"/>
</dbReference>
<comment type="similarity">
    <text evidence="1">Belongs to the AHA1 family.</text>
</comment>
<evidence type="ECO:0000313" key="3">
    <source>
        <dbReference type="EMBL" id="KYG10601.1"/>
    </source>
</evidence>
<dbReference type="InterPro" id="IPR023393">
    <property type="entry name" value="START-like_dom_sf"/>
</dbReference>
<comment type="caution">
    <text evidence="3">The sequence shown here is derived from an EMBL/GenBank/DDBJ whole genome shotgun (WGS) entry which is preliminary data.</text>
</comment>